<evidence type="ECO:0000313" key="4">
    <source>
        <dbReference type="Proteomes" id="UP000280296"/>
    </source>
</evidence>
<dbReference type="Gene3D" id="3.90.190.10">
    <property type="entry name" value="Protein tyrosine phosphatase superfamily"/>
    <property type="match status" value="1"/>
</dbReference>
<dbReference type="Pfam" id="PF03162">
    <property type="entry name" value="Y_phosphatase2"/>
    <property type="match status" value="1"/>
</dbReference>
<comment type="caution">
    <text evidence="3">The sequence shown here is derived from an EMBL/GenBank/DDBJ whole genome shotgun (WGS) entry which is preliminary data.</text>
</comment>
<accession>A0A432MGU0</accession>
<reference evidence="3 4" key="1">
    <citation type="submission" date="2018-12" db="EMBL/GenBank/DDBJ databases">
        <authorList>
            <person name="Toschakov S.V."/>
        </authorList>
    </citation>
    <scope>NUCLEOTIDE SEQUENCE [LARGE SCALE GENOMIC DNA]</scope>
    <source>
        <strain evidence="3 4">GM2012</strain>
    </source>
</reference>
<dbReference type="PANTHER" id="PTHR31126">
    <property type="entry name" value="TYROSINE-PROTEIN PHOSPHATASE"/>
    <property type="match status" value="1"/>
</dbReference>
<feature type="region of interest" description="Disordered" evidence="2">
    <location>
        <begin position="1"/>
        <end position="34"/>
    </location>
</feature>
<sequence>MLPGRSSLPPSLPPLQSEPSAAGRPRAGGSRTMRGRTRRRIALLALALLATAGVSFRHDLFEKRVVVLAPGQLVRGAWQRPRPLRRLIARERIRTIVTLTAINTHDPKYVDQQRVVRQTGVDWIIVPMRGSTATIEQLAEAADLLADPARQPVFFHCVGGHHRTNLALAAYRIRHQGWSADRAWEELERFPWTEPEDQFDDRRLIEAFAASPFARPEESQNGSRPDRASGPRRVGLGDDRGLGPGGLALDDRQRGRH</sequence>
<organism evidence="3 4">
    <name type="scientific">Tautonia sociabilis</name>
    <dbReference type="NCBI Taxonomy" id="2080755"/>
    <lineage>
        <taxon>Bacteria</taxon>
        <taxon>Pseudomonadati</taxon>
        <taxon>Planctomycetota</taxon>
        <taxon>Planctomycetia</taxon>
        <taxon>Isosphaerales</taxon>
        <taxon>Isosphaeraceae</taxon>
        <taxon>Tautonia</taxon>
    </lineage>
</organism>
<evidence type="ECO:0000256" key="2">
    <source>
        <dbReference type="SAM" id="MobiDB-lite"/>
    </source>
</evidence>
<evidence type="ECO:0008006" key="5">
    <source>
        <dbReference type="Google" id="ProtNLM"/>
    </source>
</evidence>
<protein>
    <recommendedName>
        <fullName evidence="5">Tyrosine specific protein phosphatases domain-containing protein</fullName>
    </recommendedName>
</protein>
<feature type="compositionally biased region" description="Low complexity" evidence="2">
    <location>
        <begin position="1"/>
        <end position="20"/>
    </location>
</feature>
<evidence type="ECO:0000256" key="1">
    <source>
        <dbReference type="ARBA" id="ARBA00009580"/>
    </source>
</evidence>
<comment type="similarity">
    <text evidence="1">Belongs to the protein-tyrosine phosphatase family.</text>
</comment>
<dbReference type="EMBL" id="RYZH01000034">
    <property type="protein sequence ID" value="RUL86118.1"/>
    <property type="molecule type" value="Genomic_DNA"/>
</dbReference>
<gene>
    <name evidence="3" type="ORF">TsocGM_17030</name>
</gene>
<dbReference type="AlphaFoldDB" id="A0A432MGU0"/>
<feature type="region of interest" description="Disordered" evidence="2">
    <location>
        <begin position="210"/>
        <end position="257"/>
    </location>
</feature>
<dbReference type="InterPro" id="IPR029021">
    <property type="entry name" value="Prot-tyrosine_phosphatase-like"/>
</dbReference>
<dbReference type="PANTHER" id="PTHR31126:SF14">
    <property type="entry name" value="TYROSINE-PROTEIN PHOSPHATASE OCA6-RELATED"/>
    <property type="match status" value="1"/>
</dbReference>
<proteinExistence type="inferred from homology"/>
<feature type="compositionally biased region" description="Basic and acidic residues" evidence="2">
    <location>
        <begin position="224"/>
        <end position="241"/>
    </location>
</feature>
<reference evidence="3 4" key="2">
    <citation type="submission" date="2019-01" db="EMBL/GenBank/DDBJ databases">
        <title>Tautonia sociabilis, a novel thermotolerant planctomycete of Isosphaeraceae family, isolated from a 4000 m deep subterranean habitat.</title>
        <authorList>
            <person name="Kovaleva O.L."/>
            <person name="Elcheninov A.G."/>
            <person name="Van Heerden E."/>
            <person name="Toshchakov S.V."/>
            <person name="Novikov A."/>
            <person name="Bonch-Osmolovskaya E.A."/>
            <person name="Kublanov I.V."/>
        </authorList>
    </citation>
    <scope>NUCLEOTIDE SEQUENCE [LARGE SCALE GENOMIC DNA]</scope>
    <source>
        <strain evidence="3 4">GM2012</strain>
    </source>
</reference>
<dbReference type="Proteomes" id="UP000280296">
    <property type="component" value="Unassembled WGS sequence"/>
</dbReference>
<dbReference type="SUPFAM" id="SSF52799">
    <property type="entry name" value="(Phosphotyrosine protein) phosphatases II"/>
    <property type="match status" value="1"/>
</dbReference>
<name>A0A432MGU0_9BACT</name>
<dbReference type="GO" id="GO:0016791">
    <property type="term" value="F:phosphatase activity"/>
    <property type="evidence" value="ECO:0007669"/>
    <property type="project" value="TreeGrafter"/>
</dbReference>
<dbReference type="InterPro" id="IPR004861">
    <property type="entry name" value="Siw14-like"/>
</dbReference>
<keyword evidence="4" id="KW-1185">Reference proteome</keyword>
<evidence type="ECO:0000313" key="3">
    <source>
        <dbReference type="EMBL" id="RUL86118.1"/>
    </source>
</evidence>